<dbReference type="AlphaFoldDB" id="A0A088RTJ8"/>
<accession>A0A088RTJ8</accession>
<protein>
    <submittedName>
        <fullName evidence="1">Uncharacterized protein</fullName>
    </submittedName>
</protein>
<dbReference type="KEGG" id="lpan:LPMP_231290"/>
<dbReference type="Proteomes" id="UP000063063">
    <property type="component" value="Chromosome 23"/>
</dbReference>
<organism evidence="1 2">
    <name type="scientific">Leishmania panamensis</name>
    <dbReference type="NCBI Taxonomy" id="5679"/>
    <lineage>
        <taxon>Eukaryota</taxon>
        <taxon>Discoba</taxon>
        <taxon>Euglenozoa</taxon>
        <taxon>Kinetoplastea</taxon>
        <taxon>Metakinetoplastina</taxon>
        <taxon>Trypanosomatida</taxon>
        <taxon>Trypanosomatidae</taxon>
        <taxon>Leishmaniinae</taxon>
        <taxon>Leishmania</taxon>
        <taxon>Leishmania guyanensis species complex</taxon>
    </lineage>
</organism>
<evidence type="ECO:0000313" key="1">
    <source>
        <dbReference type="EMBL" id="AIN98579.1"/>
    </source>
</evidence>
<dbReference type="VEuPathDB" id="TriTrypDB:LPAL13_230020400"/>
<dbReference type="EMBL" id="CP009392">
    <property type="protein sequence ID" value="AIN98579.1"/>
    <property type="molecule type" value="Genomic_DNA"/>
</dbReference>
<dbReference type="OrthoDB" id="238856at2759"/>
<keyword evidence="2" id="KW-1185">Reference proteome</keyword>
<proteinExistence type="predicted"/>
<dbReference type="VEuPathDB" id="TriTrypDB:LPMP_231290"/>
<gene>
    <name evidence="1" type="ORF">LPMP_231290</name>
</gene>
<evidence type="ECO:0000313" key="2">
    <source>
        <dbReference type="Proteomes" id="UP000063063"/>
    </source>
</evidence>
<dbReference type="RefSeq" id="XP_010699286.1">
    <property type="nucleotide sequence ID" value="XM_010700984.1"/>
</dbReference>
<reference evidence="1 2" key="1">
    <citation type="journal article" date="2015" name="Sci. Rep.">
        <title>The genome of Leishmania panamensis: insights into genomics of the L. (Viannia) subgenus.</title>
        <authorList>
            <person name="Llanes A."/>
            <person name="Restrepo C.M."/>
            <person name="Vecchio G.D."/>
            <person name="Anguizola F.J."/>
            <person name="Lleonart R."/>
        </authorList>
    </citation>
    <scope>NUCLEOTIDE SEQUENCE [LARGE SCALE GENOMIC DNA]</scope>
    <source>
        <strain evidence="1 2">MHOM/PA/94/PSC-1</strain>
    </source>
</reference>
<dbReference type="eggNOG" id="ENOG502S5NR">
    <property type="taxonomic scope" value="Eukaryota"/>
</dbReference>
<name>A0A088RTJ8_LEIPA</name>
<dbReference type="GeneID" id="22575334"/>
<sequence>MGNPYQCEPEVKWYHILWDMRSKEFRQWYLTKKYRDMRIMYKYESHILYQKAGMGFLMAAVFMSVFSSDLAVAVFRWPTEDPNELLKSRVWQKYHNLVNERKEYAEKLLQDSNYVQKKNNSGE</sequence>